<protein>
    <submittedName>
        <fullName evidence="2">Thioesterase-like family protein</fullName>
    </submittedName>
</protein>
<dbReference type="CDD" id="cd00586">
    <property type="entry name" value="4HBT"/>
    <property type="match status" value="1"/>
</dbReference>
<dbReference type="PANTHER" id="PTHR31793">
    <property type="entry name" value="4-HYDROXYBENZOYL-COA THIOESTERASE FAMILY MEMBER"/>
    <property type="match status" value="1"/>
</dbReference>
<name>A0A2P2DYF4_9LEPT</name>
<sequence>MGIMPFENRISRYTHFSDLDWNRHVTSRAYERFCYDGRFSLLESLGYPIHSCLEKGIKFVSLDTNVRFQSQQFQNAKLEIHTIGSQGTDRTIYFDQVIYDQNEKKVCSITASAYLIDAEGNRLLLEGIPTQESSPFTRIGKRLPEQNTLKHKMHIPFSDMSCFWNLPSESVWKIFEEGRFLFFKEIIDLNFIHETDSTTFFMGGDIQIHTLPEPGSEILLLSWIECIEKIRFYFRQDILTESGETIASMRDEQLFVQLSTSRPRKAPKEFVELVEPFLEKR</sequence>
<dbReference type="PANTHER" id="PTHR31793:SF37">
    <property type="entry name" value="ACYL-COA THIOESTER HYDROLASE YBGC"/>
    <property type="match status" value="1"/>
</dbReference>
<dbReference type="Gene3D" id="3.10.129.10">
    <property type="entry name" value="Hotdog Thioesterase"/>
    <property type="match status" value="2"/>
</dbReference>
<dbReference type="InterPro" id="IPR029069">
    <property type="entry name" value="HotDog_dom_sf"/>
</dbReference>
<dbReference type="InterPro" id="IPR050563">
    <property type="entry name" value="4-hydroxybenzoyl-CoA_TE"/>
</dbReference>
<gene>
    <name evidence="2" type="ORF">LPTSP4_11730</name>
</gene>
<dbReference type="Pfam" id="PF13279">
    <property type="entry name" value="4HBT_2"/>
    <property type="match status" value="1"/>
</dbReference>
<evidence type="ECO:0000256" key="1">
    <source>
        <dbReference type="ARBA" id="ARBA00022801"/>
    </source>
</evidence>
<dbReference type="Proteomes" id="UP000245133">
    <property type="component" value="Unassembled WGS sequence"/>
</dbReference>
<dbReference type="AlphaFoldDB" id="A0A2P2DYF4"/>
<accession>A0A2P2DYF4</accession>
<proteinExistence type="predicted"/>
<evidence type="ECO:0000313" key="2">
    <source>
        <dbReference type="EMBL" id="GBF49657.1"/>
    </source>
</evidence>
<keyword evidence="1" id="KW-0378">Hydrolase</keyword>
<comment type="caution">
    <text evidence="2">The sequence shown here is derived from an EMBL/GenBank/DDBJ whole genome shotgun (WGS) entry which is preliminary data.</text>
</comment>
<reference evidence="2 3" key="1">
    <citation type="submission" date="2018-02" db="EMBL/GenBank/DDBJ databases">
        <title>Novel Leptospira species isolated from soil and water in Japan.</title>
        <authorList>
            <person name="Nakao R."/>
            <person name="Masuzawa T."/>
        </authorList>
    </citation>
    <scope>NUCLEOTIDE SEQUENCE [LARGE SCALE GENOMIC DNA]</scope>
    <source>
        <strain evidence="2 3">YH101</strain>
    </source>
</reference>
<dbReference type="GO" id="GO:0047617">
    <property type="term" value="F:fatty acyl-CoA hydrolase activity"/>
    <property type="evidence" value="ECO:0007669"/>
    <property type="project" value="TreeGrafter"/>
</dbReference>
<keyword evidence="3" id="KW-1185">Reference proteome</keyword>
<dbReference type="SUPFAM" id="SSF54637">
    <property type="entry name" value="Thioesterase/thiol ester dehydrase-isomerase"/>
    <property type="match status" value="2"/>
</dbReference>
<dbReference type="EMBL" id="BFBB01000003">
    <property type="protein sequence ID" value="GBF49657.1"/>
    <property type="molecule type" value="Genomic_DNA"/>
</dbReference>
<organism evidence="2 3">
    <name type="scientific">Leptospira ryugenii</name>
    <dbReference type="NCBI Taxonomy" id="1917863"/>
    <lineage>
        <taxon>Bacteria</taxon>
        <taxon>Pseudomonadati</taxon>
        <taxon>Spirochaetota</taxon>
        <taxon>Spirochaetia</taxon>
        <taxon>Leptospirales</taxon>
        <taxon>Leptospiraceae</taxon>
        <taxon>Leptospira</taxon>
    </lineage>
</organism>
<evidence type="ECO:0000313" key="3">
    <source>
        <dbReference type="Proteomes" id="UP000245133"/>
    </source>
</evidence>